<dbReference type="AlphaFoldDB" id="A0A135HYH8"/>
<keyword evidence="6 9" id="KW-1133">Transmembrane helix</keyword>
<feature type="transmembrane region" description="Helical" evidence="9">
    <location>
        <begin position="44"/>
        <end position="61"/>
    </location>
</feature>
<keyword evidence="7 9" id="KW-0472">Membrane</keyword>
<sequence length="155" mass="16501">MRLAERVLTAVVALLTAGLVLVPTAQVVMRGVFALPFIGAEELTRFLLICLVFCSYPLVVLKGENIVMGEIKAALPVRLRRVVNVCISVSAIAITGFLAWVTISNISKNLANATPTLGIPFWLFLGATAFGVAGAALVHLIHLRKPPQADTNIAV</sequence>
<dbReference type="PANTHER" id="PTHR35011">
    <property type="entry name" value="2,3-DIKETO-L-GULONATE TRAP TRANSPORTER SMALL PERMEASE PROTEIN YIAM"/>
    <property type="match status" value="1"/>
</dbReference>
<dbReference type="GO" id="GO:0015740">
    <property type="term" value="P:C4-dicarboxylate transport"/>
    <property type="evidence" value="ECO:0007669"/>
    <property type="project" value="TreeGrafter"/>
</dbReference>
<comment type="similarity">
    <text evidence="8 9">Belongs to the TRAP transporter small permease family.</text>
</comment>
<dbReference type="GO" id="GO:0005886">
    <property type="term" value="C:plasma membrane"/>
    <property type="evidence" value="ECO:0007669"/>
    <property type="project" value="UniProtKB-SubCell"/>
</dbReference>
<protein>
    <recommendedName>
        <fullName evidence="9">TRAP transporter small permease protein</fullName>
    </recommendedName>
</protein>
<evidence type="ECO:0000256" key="2">
    <source>
        <dbReference type="ARBA" id="ARBA00022448"/>
    </source>
</evidence>
<evidence type="ECO:0000256" key="5">
    <source>
        <dbReference type="ARBA" id="ARBA00022692"/>
    </source>
</evidence>
<dbReference type="STRING" id="1494590.ATN84_23930"/>
<accession>A0A135HYH8</accession>
<dbReference type="Proteomes" id="UP000070107">
    <property type="component" value="Unassembled WGS sequence"/>
</dbReference>
<dbReference type="PANTHER" id="PTHR35011:SF2">
    <property type="entry name" value="2,3-DIKETO-L-GULONATE TRAP TRANSPORTER SMALL PERMEASE PROTEIN YIAM"/>
    <property type="match status" value="1"/>
</dbReference>
<evidence type="ECO:0000256" key="3">
    <source>
        <dbReference type="ARBA" id="ARBA00022475"/>
    </source>
</evidence>
<dbReference type="RefSeq" id="WP_068881047.1">
    <property type="nucleotide sequence ID" value="NZ_LNTU01000002.1"/>
</dbReference>
<comment type="subcellular location">
    <subcellularLocation>
        <location evidence="1 9">Cell inner membrane</location>
        <topology evidence="1 9">Multi-pass membrane protein</topology>
    </subcellularLocation>
</comment>
<keyword evidence="3" id="KW-1003">Cell membrane</keyword>
<keyword evidence="5 9" id="KW-0812">Transmembrane</keyword>
<proteinExistence type="inferred from homology"/>
<evidence type="ECO:0000256" key="1">
    <source>
        <dbReference type="ARBA" id="ARBA00004429"/>
    </source>
</evidence>
<evidence type="ECO:0000256" key="4">
    <source>
        <dbReference type="ARBA" id="ARBA00022519"/>
    </source>
</evidence>
<gene>
    <name evidence="11" type="ORF">ATN84_23930</name>
</gene>
<feature type="transmembrane region" description="Helical" evidence="9">
    <location>
        <begin position="82"/>
        <end position="101"/>
    </location>
</feature>
<evidence type="ECO:0000256" key="7">
    <source>
        <dbReference type="ARBA" id="ARBA00023136"/>
    </source>
</evidence>
<evidence type="ECO:0000256" key="6">
    <source>
        <dbReference type="ARBA" id="ARBA00022989"/>
    </source>
</evidence>
<feature type="transmembrane region" description="Helical" evidence="9">
    <location>
        <begin position="121"/>
        <end position="141"/>
    </location>
</feature>
<dbReference type="OrthoDB" id="6161610at2"/>
<evidence type="ECO:0000259" key="10">
    <source>
        <dbReference type="Pfam" id="PF04290"/>
    </source>
</evidence>
<dbReference type="InterPro" id="IPR055348">
    <property type="entry name" value="DctQ"/>
</dbReference>
<evidence type="ECO:0000313" key="11">
    <source>
        <dbReference type="EMBL" id="KXF78208.1"/>
    </source>
</evidence>
<keyword evidence="12" id="KW-1185">Reference proteome</keyword>
<evidence type="ECO:0000313" key="12">
    <source>
        <dbReference type="Proteomes" id="UP000070107"/>
    </source>
</evidence>
<keyword evidence="2 9" id="KW-0813">Transport</keyword>
<dbReference type="EMBL" id="LNTU01000002">
    <property type="protein sequence ID" value="KXF78208.1"/>
    <property type="molecule type" value="Genomic_DNA"/>
</dbReference>
<dbReference type="GO" id="GO:0022857">
    <property type="term" value="F:transmembrane transporter activity"/>
    <property type="evidence" value="ECO:0007669"/>
    <property type="project" value="UniProtKB-UniRule"/>
</dbReference>
<evidence type="ECO:0000256" key="9">
    <source>
        <dbReference type="RuleBase" id="RU369079"/>
    </source>
</evidence>
<dbReference type="InterPro" id="IPR007387">
    <property type="entry name" value="TRAP_DctQ"/>
</dbReference>
<comment type="caution">
    <text evidence="9">Lacks conserved residue(s) required for the propagation of feature annotation.</text>
</comment>
<comment type="subunit">
    <text evidence="9">The complex comprises the extracytoplasmic solute receptor protein and the two transmembrane proteins.</text>
</comment>
<name>A0A135HYH8_9HYPH</name>
<reference evidence="11 12" key="1">
    <citation type="submission" date="2015-11" db="EMBL/GenBank/DDBJ databases">
        <title>Draft genome sequence of Paramesorhizobium deserti A-3-E, a strain highly resistant to diverse beta-lactam antibiotics.</title>
        <authorList>
            <person name="Lv R."/>
            <person name="Yang X."/>
            <person name="Fang N."/>
            <person name="Guo J."/>
            <person name="Luo X."/>
            <person name="Peng F."/>
            <person name="Yang R."/>
            <person name="Cui Y."/>
            <person name="Fang C."/>
            <person name="Song Y."/>
        </authorList>
    </citation>
    <scope>NUCLEOTIDE SEQUENCE [LARGE SCALE GENOMIC DNA]</scope>
    <source>
        <strain evidence="11 12">A-3-E</strain>
    </source>
</reference>
<dbReference type="Pfam" id="PF04290">
    <property type="entry name" value="DctQ"/>
    <property type="match status" value="1"/>
</dbReference>
<feature type="domain" description="Tripartite ATP-independent periplasmic transporters DctQ component" evidence="10">
    <location>
        <begin position="19"/>
        <end position="143"/>
    </location>
</feature>
<comment type="function">
    <text evidence="9">Part of the tripartite ATP-independent periplasmic (TRAP) transport system.</text>
</comment>
<organism evidence="11 12">
    <name type="scientific">Paramesorhizobium deserti</name>
    <dbReference type="NCBI Taxonomy" id="1494590"/>
    <lineage>
        <taxon>Bacteria</taxon>
        <taxon>Pseudomonadati</taxon>
        <taxon>Pseudomonadota</taxon>
        <taxon>Alphaproteobacteria</taxon>
        <taxon>Hyphomicrobiales</taxon>
        <taxon>Phyllobacteriaceae</taxon>
        <taxon>Paramesorhizobium</taxon>
    </lineage>
</organism>
<evidence type="ECO:0000256" key="8">
    <source>
        <dbReference type="ARBA" id="ARBA00038436"/>
    </source>
</evidence>
<keyword evidence="4 9" id="KW-0997">Cell inner membrane</keyword>
<comment type="caution">
    <text evidence="11">The sequence shown here is derived from an EMBL/GenBank/DDBJ whole genome shotgun (WGS) entry which is preliminary data.</text>
</comment>